<evidence type="ECO:0000256" key="6">
    <source>
        <dbReference type="RuleBase" id="RU363053"/>
    </source>
</evidence>
<protein>
    <submittedName>
        <fullName evidence="7">Uncharacterized protein</fullName>
    </submittedName>
</protein>
<evidence type="ECO:0000313" key="7">
    <source>
        <dbReference type="EMBL" id="OSD00772.1"/>
    </source>
</evidence>
<dbReference type="EMBL" id="KZ084116">
    <property type="protein sequence ID" value="OSD00772.1"/>
    <property type="molecule type" value="Genomic_DNA"/>
</dbReference>
<keyword evidence="3" id="KW-0812">Transmembrane</keyword>
<accession>A0A1Y2ILF3</accession>
<dbReference type="PANTHER" id="PTHR11266:SF17">
    <property type="entry name" value="PROTEIN MPV17"/>
    <property type="match status" value="1"/>
</dbReference>
<dbReference type="OrthoDB" id="430207at2759"/>
<proteinExistence type="inferred from homology"/>
<dbReference type="GO" id="GO:0005739">
    <property type="term" value="C:mitochondrion"/>
    <property type="evidence" value="ECO:0007669"/>
    <property type="project" value="TreeGrafter"/>
</dbReference>
<keyword evidence="8" id="KW-1185">Reference proteome</keyword>
<evidence type="ECO:0000313" key="8">
    <source>
        <dbReference type="Proteomes" id="UP000193067"/>
    </source>
</evidence>
<dbReference type="PANTHER" id="PTHR11266">
    <property type="entry name" value="PEROXISOMAL MEMBRANE PROTEIN 2, PXMP2 MPV17"/>
    <property type="match status" value="1"/>
</dbReference>
<keyword evidence="4" id="KW-1133">Transmembrane helix</keyword>
<dbReference type="GO" id="GO:0016020">
    <property type="term" value="C:membrane"/>
    <property type="evidence" value="ECO:0007669"/>
    <property type="project" value="UniProtKB-SubCell"/>
</dbReference>
<comment type="similarity">
    <text evidence="2 6">Belongs to the peroxisomal membrane protein PXMP2/4 family.</text>
</comment>
<reference evidence="7 8" key="1">
    <citation type="journal article" date="2015" name="Biotechnol. Biofuels">
        <title>Enhanced degradation of softwood versus hardwood by the white-rot fungus Pycnoporus coccineus.</title>
        <authorList>
            <person name="Couturier M."/>
            <person name="Navarro D."/>
            <person name="Chevret D."/>
            <person name="Henrissat B."/>
            <person name="Piumi F."/>
            <person name="Ruiz-Duenas F.J."/>
            <person name="Martinez A.T."/>
            <person name="Grigoriev I.V."/>
            <person name="Riley R."/>
            <person name="Lipzen A."/>
            <person name="Berrin J.G."/>
            <person name="Master E.R."/>
            <person name="Rosso M.N."/>
        </authorList>
    </citation>
    <scope>NUCLEOTIDE SEQUENCE [LARGE SCALE GENOMIC DNA]</scope>
    <source>
        <strain evidence="7 8">BRFM310</strain>
    </source>
</reference>
<dbReference type="Proteomes" id="UP000193067">
    <property type="component" value="Unassembled WGS sequence"/>
</dbReference>
<evidence type="ECO:0000256" key="5">
    <source>
        <dbReference type="ARBA" id="ARBA00023136"/>
    </source>
</evidence>
<dbReference type="AlphaFoldDB" id="A0A1Y2ILF3"/>
<evidence type="ECO:0000256" key="2">
    <source>
        <dbReference type="ARBA" id="ARBA00006824"/>
    </source>
</evidence>
<evidence type="ECO:0000256" key="4">
    <source>
        <dbReference type="ARBA" id="ARBA00022989"/>
    </source>
</evidence>
<keyword evidence="5" id="KW-0472">Membrane</keyword>
<dbReference type="STRING" id="1353009.A0A1Y2ILF3"/>
<name>A0A1Y2ILF3_TRAC3</name>
<sequence length="212" mass="23106">MAGLLQAFNASLIRRPMVTQCVTSAVLFGSGDIVAQQVFEKKGFANHDFMRTARLAFYGGAIFGPVLTKWLQFLERLKFSSPVKGVVYRVYLDQGVFTPMVVGMFFGSLTLLEGKSVTAAKERIKEAYVPTLIRNWGVFIPTQIVNFAIVPPHLRFVTVGVVSLFWNAYLSSVNAKKQVEITPETEISDAKSPEALVNAVAGAPATVGEKGA</sequence>
<dbReference type="Pfam" id="PF04117">
    <property type="entry name" value="Mpv17_PMP22"/>
    <property type="match status" value="1"/>
</dbReference>
<evidence type="ECO:0000256" key="1">
    <source>
        <dbReference type="ARBA" id="ARBA00004141"/>
    </source>
</evidence>
<gene>
    <name evidence="7" type="ORF">PYCCODRAFT_1437118</name>
</gene>
<dbReference type="InterPro" id="IPR007248">
    <property type="entry name" value="Mpv17_PMP22"/>
</dbReference>
<organism evidence="7 8">
    <name type="scientific">Trametes coccinea (strain BRFM310)</name>
    <name type="common">Pycnoporus coccineus</name>
    <dbReference type="NCBI Taxonomy" id="1353009"/>
    <lineage>
        <taxon>Eukaryota</taxon>
        <taxon>Fungi</taxon>
        <taxon>Dikarya</taxon>
        <taxon>Basidiomycota</taxon>
        <taxon>Agaricomycotina</taxon>
        <taxon>Agaricomycetes</taxon>
        <taxon>Polyporales</taxon>
        <taxon>Polyporaceae</taxon>
        <taxon>Trametes</taxon>
    </lineage>
</organism>
<comment type="subcellular location">
    <subcellularLocation>
        <location evidence="1">Membrane</location>
        <topology evidence="1">Multi-pass membrane protein</topology>
    </subcellularLocation>
</comment>
<evidence type="ECO:0000256" key="3">
    <source>
        <dbReference type="ARBA" id="ARBA00022692"/>
    </source>
</evidence>